<dbReference type="STRING" id="229921.ADN01_11225"/>
<dbReference type="InterPro" id="IPR000291">
    <property type="entry name" value="D-Ala_lig_Van_CS"/>
</dbReference>
<gene>
    <name evidence="12" type="primary">ddl</name>
    <name evidence="17" type="ORF">ADN01_11225</name>
</gene>
<dbReference type="AlphaFoldDB" id="A0A0P6Y5S1"/>
<dbReference type="Proteomes" id="UP000050501">
    <property type="component" value="Unassembled WGS sequence"/>
</dbReference>
<keyword evidence="4 14" id="KW-0479">Metal-binding</keyword>
<evidence type="ECO:0000256" key="14">
    <source>
        <dbReference type="PIRSR" id="PIRSR039102-3"/>
    </source>
</evidence>
<dbReference type="NCBIfam" id="NF002528">
    <property type="entry name" value="PRK01966.1-4"/>
    <property type="match status" value="1"/>
</dbReference>
<evidence type="ECO:0000256" key="10">
    <source>
        <dbReference type="ARBA" id="ARBA00023211"/>
    </source>
</evidence>
<dbReference type="InterPro" id="IPR013815">
    <property type="entry name" value="ATP_grasp_subdomain_1"/>
</dbReference>
<evidence type="ECO:0000259" key="16">
    <source>
        <dbReference type="PROSITE" id="PS50975"/>
    </source>
</evidence>
<dbReference type="SUPFAM" id="SSF52440">
    <property type="entry name" value="PreATP-grasp domain"/>
    <property type="match status" value="1"/>
</dbReference>
<dbReference type="InterPro" id="IPR011095">
    <property type="entry name" value="Dala_Dala_lig_C"/>
</dbReference>
<evidence type="ECO:0000313" key="18">
    <source>
        <dbReference type="Proteomes" id="UP000050501"/>
    </source>
</evidence>
<evidence type="ECO:0000256" key="7">
    <source>
        <dbReference type="ARBA" id="ARBA00022842"/>
    </source>
</evidence>
<feature type="active site" evidence="13">
    <location>
        <position position="20"/>
    </location>
</feature>
<dbReference type="GO" id="GO:0071555">
    <property type="term" value="P:cell wall organization"/>
    <property type="evidence" value="ECO:0007669"/>
    <property type="project" value="UniProtKB-KW"/>
</dbReference>
<keyword evidence="11 12" id="KW-0961">Cell wall biogenesis/degradation</keyword>
<evidence type="ECO:0000256" key="6">
    <source>
        <dbReference type="ARBA" id="ARBA00022840"/>
    </source>
</evidence>
<dbReference type="GO" id="GO:0005829">
    <property type="term" value="C:cytosol"/>
    <property type="evidence" value="ECO:0007669"/>
    <property type="project" value="TreeGrafter"/>
</dbReference>
<dbReference type="HAMAP" id="MF_00047">
    <property type="entry name" value="Dala_Dala_lig"/>
    <property type="match status" value="1"/>
</dbReference>
<evidence type="ECO:0000256" key="4">
    <source>
        <dbReference type="ARBA" id="ARBA00022723"/>
    </source>
</evidence>
<evidence type="ECO:0000256" key="15">
    <source>
        <dbReference type="PROSITE-ProRule" id="PRU00409"/>
    </source>
</evidence>
<evidence type="ECO:0000256" key="13">
    <source>
        <dbReference type="PIRSR" id="PIRSR039102-1"/>
    </source>
</evidence>
<feature type="binding site" evidence="14">
    <location>
        <position position="324"/>
    </location>
    <ligand>
        <name>Mg(2+)</name>
        <dbReference type="ChEBI" id="CHEBI:18420"/>
        <label>2</label>
    </ligand>
</feature>
<organism evidence="17 18">
    <name type="scientific">Levilinea saccharolytica</name>
    <dbReference type="NCBI Taxonomy" id="229921"/>
    <lineage>
        <taxon>Bacteria</taxon>
        <taxon>Bacillati</taxon>
        <taxon>Chloroflexota</taxon>
        <taxon>Anaerolineae</taxon>
        <taxon>Anaerolineales</taxon>
        <taxon>Anaerolineaceae</taxon>
        <taxon>Levilinea</taxon>
    </lineage>
</organism>
<dbReference type="InterPro" id="IPR016185">
    <property type="entry name" value="PreATP-grasp_dom_sf"/>
</dbReference>
<evidence type="ECO:0000256" key="8">
    <source>
        <dbReference type="ARBA" id="ARBA00022960"/>
    </source>
</evidence>
<dbReference type="UniPathway" id="UPA00219"/>
<keyword evidence="10 14" id="KW-0464">Manganese</keyword>
<feature type="active site" evidence="13">
    <location>
        <position position="198"/>
    </location>
</feature>
<accession>A0A0P6Y5S1</accession>
<keyword evidence="3 12" id="KW-0436">Ligase</keyword>
<dbReference type="PROSITE" id="PS50975">
    <property type="entry name" value="ATP_GRASP"/>
    <property type="match status" value="1"/>
</dbReference>
<evidence type="ECO:0000256" key="12">
    <source>
        <dbReference type="HAMAP-Rule" id="MF_00047"/>
    </source>
</evidence>
<keyword evidence="7 14" id="KW-0460">Magnesium</keyword>
<comment type="cofactor">
    <cofactor evidence="14">
        <name>Mg(2+)</name>
        <dbReference type="ChEBI" id="CHEBI:18420"/>
    </cofactor>
    <cofactor evidence="14">
        <name>Mn(2+)</name>
        <dbReference type="ChEBI" id="CHEBI:29035"/>
    </cofactor>
    <text evidence="14">Binds 2 magnesium or manganese ions per subunit.</text>
</comment>
<evidence type="ECO:0000313" key="17">
    <source>
        <dbReference type="EMBL" id="KPL80696.1"/>
    </source>
</evidence>
<dbReference type="GO" id="GO:0008716">
    <property type="term" value="F:D-alanine-D-alanine ligase activity"/>
    <property type="evidence" value="ECO:0007669"/>
    <property type="project" value="UniProtKB-UniRule"/>
</dbReference>
<name>A0A0P6Y5S1_9CHLR</name>
<comment type="similarity">
    <text evidence="2 12">Belongs to the D-alanine--D-alanine ligase family.</text>
</comment>
<feature type="active site" evidence="13">
    <location>
        <position position="333"/>
    </location>
</feature>
<evidence type="ECO:0000256" key="1">
    <source>
        <dbReference type="ARBA" id="ARBA00001936"/>
    </source>
</evidence>
<protein>
    <recommendedName>
        <fullName evidence="12">D-alanine--D-alanine ligase</fullName>
        <ecNumber evidence="12">6.3.2.4</ecNumber>
    </recommendedName>
    <alternativeName>
        <fullName evidence="12">D-Ala-D-Ala ligase</fullName>
    </alternativeName>
    <alternativeName>
        <fullName evidence="12">D-alanylalanine synthetase</fullName>
    </alternativeName>
</protein>
<dbReference type="GO" id="GO:0009252">
    <property type="term" value="P:peptidoglycan biosynthetic process"/>
    <property type="evidence" value="ECO:0007669"/>
    <property type="project" value="UniProtKB-UniRule"/>
</dbReference>
<dbReference type="PANTHER" id="PTHR23132:SF25">
    <property type="entry name" value="D-ALANINE--D-ALANINE LIGASE A"/>
    <property type="match status" value="1"/>
</dbReference>
<feature type="binding site" evidence="14">
    <location>
        <position position="322"/>
    </location>
    <ligand>
        <name>Mg(2+)</name>
        <dbReference type="ChEBI" id="CHEBI:18420"/>
        <label>2</label>
    </ligand>
</feature>
<comment type="pathway">
    <text evidence="12">Cell wall biogenesis; peptidoglycan biosynthesis.</text>
</comment>
<dbReference type="InterPro" id="IPR005905">
    <property type="entry name" value="D_ala_D_ala"/>
</dbReference>
<evidence type="ECO:0000256" key="3">
    <source>
        <dbReference type="ARBA" id="ARBA00022598"/>
    </source>
</evidence>
<dbReference type="InterPro" id="IPR011761">
    <property type="entry name" value="ATP-grasp"/>
</dbReference>
<dbReference type="PROSITE" id="PS00843">
    <property type="entry name" value="DALA_DALA_LIGASE_1"/>
    <property type="match status" value="1"/>
</dbReference>
<dbReference type="RefSeq" id="WP_062417689.1">
    <property type="nucleotide sequence ID" value="NZ_LGCM01000039.1"/>
</dbReference>
<reference evidence="17 18" key="1">
    <citation type="submission" date="2015-07" db="EMBL/GenBank/DDBJ databases">
        <title>Genome sequence of Levilinea saccharolytica DSM 16555.</title>
        <authorList>
            <person name="Hemp J."/>
            <person name="Ward L.M."/>
            <person name="Pace L.A."/>
            <person name="Fischer W.W."/>
        </authorList>
    </citation>
    <scope>NUCLEOTIDE SEQUENCE [LARGE SCALE GENOMIC DNA]</scope>
    <source>
        <strain evidence="17 18">KIBI-1</strain>
    </source>
</reference>
<dbReference type="NCBIfam" id="TIGR01205">
    <property type="entry name" value="D_ala_D_alaTIGR"/>
    <property type="match status" value="1"/>
</dbReference>
<dbReference type="GO" id="GO:0008360">
    <property type="term" value="P:regulation of cell shape"/>
    <property type="evidence" value="ECO:0007669"/>
    <property type="project" value="UniProtKB-KW"/>
</dbReference>
<comment type="function">
    <text evidence="12">Cell wall formation.</text>
</comment>
<proteinExistence type="inferred from homology"/>
<dbReference type="GO" id="GO:0046872">
    <property type="term" value="F:metal ion binding"/>
    <property type="evidence" value="ECO:0007669"/>
    <property type="project" value="UniProtKB-KW"/>
</dbReference>
<dbReference type="Pfam" id="PF01820">
    <property type="entry name" value="Dala_Dala_lig_N"/>
    <property type="match status" value="1"/>
</dbReference>
<dbReference type="InterPro" id="IPR011127">
    <property type="entry name" value="Dala_Dala_lig_N"/>
</dbReference>
<keyword evidence="12" id="KW-0963">Cytoplasm</keyword>
<keyword evidence="6 15" id="KW-0067">ATP-binding</keyword>
<sequence>MTMTTQKIHIAVLFGGCSGEHEVSLMSARSILNVLHPDRYAVTPVGITRDGRWWTGENVLEKLAQESLDGLTAVTMLPEPGNHVLYALEEGQSGRVLRPVTPVDVIFPVLHGTFGEDGTLQGLFEILGVAYVGAGVLGSAVGMDKALFKDVMRAYRLPVLDSMLVNRHEIEARLDEILLKAESLSNYPFFTKPANLGSSVGIRKCRSREELYQGLVEAARFDRRVMIERGIEARELEVSVLGNAEVRVSAVGEIFPAEEFYTYAAKYLDRGTRLAVPADLEEGAARRIQELARRAYLAVDAAGMARVDFLMEKTSGKVYISEINTIPGFTTVSMYPKLWEASGLSYTALVDELIRLALERQAERRATEHTYRSAA</sequence>
<dbReference type="GO" id="GO:0005524">
    <property type="term" value="F:ATP binding"/>
    <property type="evidence" value="ECO:0007669"/>
    <property type="project" value="UniProtKB-UniRule"/>
</dbReference>
<keyword evidence="18" id="KW-1185">Reference proteome</keyword>
<dbReference type="PATRIC" id="fig|229921.5.peg.1467"/>
<keyword evidence="5 15" id="KW-0547">Nucleotide-binding</keyword>
<dbReference type="PIRSF" id="PIRSF039102">
    <property type="entry name" value="Ddl/VanB"/>
    <property type="match status" value="1"/>
</dbReference>
<dbReference type="PROSITE" id="PS00844">
    <property type="entry name" value="DALA_DALA_LIGASE_2"/>
    <property type="match status" value="1"/>
</dbReference>
<dbReference type="Gene3D" id="3.40.50.20">
    <property type="match status" value="1"/>
</dbReference>
<evidence type="ECO:0000256" key="5">
    <source>
        <dbReference type="ARBA" id="ARBA00022741"/>
    </source>
</evidence>
<comment type="subcellular location">
    <subcellularLocation>
        <location evidence="12">Cytoplasm</location>
    </subcellularLocation>
</comment>
<keyword evidence="9 12" id="KW-0573">Peptidoglycan synthesis</keyword>
<dbReference type="SUPFAM" id="SSF56059">
    <property type="entry name" value="Glutathione synthetase ATP-binding domain-like"/>
    <property type="match status" value="1"/>
</dbReference>
<keyword evidence="8 12" id="KW-0133">Cell shape</keyword>
<evidence type="ECO:0000256" key="9">
    <source>
        <dbReference type="ARBA" id="ARBA00022984"/>
    </source>
</evidence>
<dbReference type="PANTHER" id="PTHR23132">
    <property type="entry name" value="D-ALANINE--D-ALANINE LIGASE"/>
    <property type="match status" value="1"/>
</dbReference>
<comment type="cofactor">
    <cofactor evidence="1">
        <name>Mn(2+)</name>
        <dbReference type="ChEBI" id="CHEBI:29035"/>
    </cofactor>
</comment>
<feature type="binding site" evidence="14">
    <location>
        <position position="322"/>
    </location>
    <ligand>
        <name>Mg(2+)</name>
        <dbReference type="ChEBI" id="CHEBI:18420"/>
        <label>1</label>
    </ligand>
</feature>
<dbReference type="Pfam" id="PF07478">
    <property type="entry name" value="Dala_Dala_lig_C"/>
    <property type="match status" value="1"/>
</dbReference>
<feature type="binding site" evidence="14">
    <location>
        <position position="308"/>
    </location>
    <ligand>
        <name>Mg(2+)</name>
        <dbReference type="ChEBI" id="CHEBI:18420"/>
        <label>1</label>
    </ligand>
</feature>
<comment type="caution">
    <text evidence="17">The sequence shown here is derived from an EMBL/GenBank/DDBJ whole genome shotgun (WGS) entry which is preliminary data.</text>
</comment>
<feature type="domain" description="ATP-grasp" evidence="16">
    <location>
        <begin position="149"/>
        <end position="355"/>
    </location>
</feature>
<comment type="catalytic activity">
    <reaction evidence="12">
        <text>2 D-alanine + ATP = D-alanyl-D-alanine + ADP + phosphate + H(+)</text>
        <dbReference type="Rhea" id="RHEA:11224"/>
        <dbReference type="ChEBI" id="CHEBI:15378"/>
        <dbReference type="ChEBI" id="CHEBI:30616"/>
        <dbReference type="ChEBI" id="CHEBI:43474"/>
        <dbReference type="ChEBI" id="CHEBI:57416"/>
        <dbReference type="ChEBI" id="CHEBI:57822"/>
        <dbReference type="ChEBI" id="CHEBI:456216"/>
        <dbReference type="EC" id="6.3.2.4"/>
    </reaction>
</comment>
<dbReference type="FunFam" id="3.30.470.20:FF:000008">
    <property type="entry name" value="D-alanine--D-alanine ligase"/>
    <property type="match status" value="1"/>
</dbReference>
<evidence type="ECO:0000256" key="11">
    <source>
        <dbReference type="ARBA" id="ARBA00023316"/>
    </source>
</evidence>
<dbReference type="Gene3D" id="3.30.1490.20">
    <property type="entry name" value="ATP-grasp fold, A domain"/>
    <property type="match status" value="1"/>
</dbReference>
<dbReference type="EC" id="6.3.2.4" evidence="12"/>
<dbReference type="Gene3D" id="3.30.470.20">
    <property type="entry name" value="ATP-grasp fold, B domain"/>
    <property type="match status" value="1"/>
</dbReference>
<dbReference type="EMBL" id="LGCM01000039">
    <property type="protein sequence ID" value="KPL80696.1"/>
    <property type="molecule type" value="Genomic_DNA"/>
</dbReference>
<evidence type="ECO:0000256" key="2">
    <source>
        <dbReference type="ARBA" id="ARBA00010871"/>
    </source>
</evidence>